<feature type="region of interest" description="Disordered" evidence="1">
    <location>
        <begin position="502"/>
        <end position="547"/>
    </location>
</feature>
<dbReference type="InterPro" id="IPR001461">
    <property type="entry name" value="Aspartic_peptidase_A1"/>
</dbReference>
<feature type="compositionally biased region" description="Acidic residues" evidence="1">
    <location>
        <begin position="357"/>
        <end position="369"/>
    </location>
</feature>
<dbReference type="GO" id="GO:0006508">
    <property type="term" value="P:proteolysis"/>
    <property type="evidence" value="ECO:0007669"/>
    <property type="project" value="InterPro"/>
</dbReference>
<proteinExistence type="predicted"/>
<evidence type="ECO:0000313" key="2">
    <source>
        <dbReference type="EMBL" id="MCL1137927.1"/>
    </source>
</evidence>
<dbReference type="Proteomes" id="UP001139293">
    <property type="component" value="Unassembled WGS sequence"/>
</dbReference>
<comment type="caution">
    <text evidence="2">The sequence shown here is derived from an EMBL/GenBank/DDBJ whole genome shotgun (WGS) entry which is preliminary data.</text>
</comment>
<name>A0A9X2CDF8_9GAMM</name>
<feature type="compositionally biased region" description="Basic and acidic residues" evidence="1">
    <location>
        <begin position="370"/>
        <end position="382"/>
    </location>
</feature>
<reference evidence="2" key="1">
    <citation type="submission" date="2022-01" db="EMBL/GenBank/DDBJ databases">
        <title>Whole genome-based taxonomy of the Shewanellaceae.</title>
        <authorList>
            <person name="Martin-Rodriguez A.J."/>
        </authorList>
    </citation>
    <scope>NUCLEOTIDE SEQUENCE</scope>
    <source>
        <strain evidence="2">KCTC 23973</strain>
    </source>
</reference>
<dbReference type="RefSeq" id="WP_248949035.1">
    <property type="nucleotide sequence ID" value="NZ_JAKILB010000002.1"/>
</dbReference>
<feature type="compositionally biased region" description="Low complexity" evidence="1">
    <location>
        <begin position="513"/>
        <end position="530"/>
    </location>
</feature>
<evidence type="ECO:0000313" key="3">
    <source>
        <dbReference type="Proteomes" id="UP001139293"/>
    </source>
</evidence>
<organism evidence="2 3">
    <name type="scientific">Shewanella pneumatophori</name>
    <dbReference type="NCBI Taxonomy" id="314092"/>
    <lineage>
        <taxon>Bacteria</taxon>
        <taxon>Pseudomonadati</taxon>
        <taxon>Pseudomonadota</taxon>
        <taxon>Gammaproteobacteria</taxon>
        <taxon>Alteromonadales</taxon>
        <taxon>Shewanellaceae</taxon>
        <taxon>Shewanella</taxon>
    </lineage>
</organism>
<feature type="region of interest" description="Disordered" evidence="1">
    <location>
        <begin position="357"/>
        <end position="394"/>
    </location>
</feature>
<sequence>MSDKTPLITPRTLKVPITNVYAMGGYCAQLRFGANKTPANLIIDTGSSTLVVSDSDYDDEQDISLVATSFAQEVLYGAGGWDGPVVHTRVGLREEEIDFNLSDGYQLEPNPDAHAPIVLNDCPVAIVSSIKQEGTFLHADGILGLAYHQLNKSYNLKHYFDKYNISPALTYPWPFDDEISICSNDYHAHLNANQVENQVENKAAYSEQDCDNRFTSHDLRQFKAFLKQQPTQDIIPYFTELTQHGLTANKFAFYSRRSSVHFSTDISAATFSAKKSADKAEKTDKATQQAHFAQLNQDSLNQGWLIIGGGEEHTELYQGEFTTISVVEDKYYNVNLISIQVGDQTEIDSLLTEEIENSLEPDESTEPDESLERENSPERAESLEPDNSPELIESPEPIESLEPIESTEHLANHDHALLSAIGMNKQLRGRSNAIIDTGVSGIVFTKHLYNAMVEHFSALNPKFAALIKPFSDIAMQYQGIDMNQLNLDEWPTLTLHFVGERNHHSQHTHSSYDNTSKNSSENSSENSSINSRDHSSDNKQNSPEKVSIHIKPEHYWQTNTPAKGKACFKILSQLAGWPNQSLLGLPLMNDHYVIFDRSAHQTGVIHFAKQR</sequence>
<dbReference type="EMBL" id="JAKILB010000002">
    <property type="protein sequence ID" value="MCL1137927.1"/>
    <property type="molecule type" value="Genomic_DNA"/>
</dbReference>
<protein>
    <recommendedName>
        <fullName evidence="4">Peptidase A1 domain-containing protein</fullName>
    </recommendedName>
</protein>
<dbReference type="AlphaFoldDB" id="A0A9X2CDF8"/>
<dbReference type="SUPFAM" id="SSF50630">
    <property type="entry name" value="Acid proteases"/>
    <property type="match status" value="1"/>
</dbReference>
<dbReference type="PANTHER" id="PTHR47966">
    <property type="entry name" value="BETA-SITE APP-CLEAVING ENZYME, ISOFORM A-RELATED"/>
    <property type="match status" value="1"/>
</dbReference>
<evidence type="ECO:0008006" key="4">
    <source>
        <dbReference type="Google" id="ProtNLM"/>
    </source>
</evidence>
<gene>
    <name evidence="2" type="ORF">L2740_05115</name>
</gene>
<dbReference type="InterPro" id="IPR001969">
    <property type="entry name" value="Aspartic_peptidase_AS"/>
</dbReference>
<dbReference type="PANTHER" id="PTHR47966:SF51">
    <property type="entry name" value="BETA-SITE APP-CLEAVING ENZYME, ISOFORM A-RELATED"/>
    <property type="match status" value="1"/>
</dbReference>
<accession>A0A9X2CDF8</accession>
<dbReference type="InterPro" id="IPR021109">
    <property type="entry name" value="Peptidase_aspartic_dom_sf"/>
</dbReference>
<dbReference type="GO" id="GO:0004190">
    <property type="term" value="F:aspartic-type endopeptidase activity"/>
    <property type="evidence" value="ECO:0007669"/>
    <property type="project" value="InterPro"/>
</dbReference>
<evidence type="ECO:0000256" key="1">
    <source>
        <dbReference type="SAM" id="MobiDB-lite"/>
    </source>
</evidence>
<keyword evidence="3" id="KW-1185">Reference proteome</keyword>
<dbReference type="Gene3D" id="2.40.70.10">
    <property type="entry name" value="Acid Proteases"/>
    <property type="match status" value="2"/>
</dbReference>
<dbReference type="PROSITE" id="PS00141">
    <property type="entry name" value="ASP_PROTEASE"/>
    <property type="match status" value="1"/>
</dbReference>